<dbReference type="GeneID" id="17304336"/>
<keyword evidence="12" id="KW-1185">Reference proteome</keyword>
<feature type="domain" description="Protein N-terminal glutamine amidohydrolase alpha beta roll" evidence="9">
    <location>
        <begin position="8"/>
        <end position="189"/>
    </location>
</feature>
<dbReference type="OMA" id="GWGTVYS"/>
<evidence type="ECO:0000313" key="12">
    <source>
        <dbReference type="Proteomes" id="UP000011087"/>
    </source>
</evidence>
<dbReference type="OrthoDB" id="10266930at2759"/>
<name>L1JGR8_GUITC</name>
<dbReference type="RefSeq" id="XP_005834507.1">
    <property type="nucleotide sequence ID" value="XM_005834450.1"/>
</dbReference>
<reference evidence="12" key="2">
    <citation type="submission" date="2012-11" db="EMBL/GenBank/DDBJ databases">
        <authorList>
            <person name="Kuo A."/>
            <person name="Curtis B.A."/>
            <person name="Tanifuji G."/>
            <person name="Burki F."/>
            <person name="Gruber A."/>
            <person name="Irimia M."/>
            <person name="Maruyama S."/>
            <person name="Arias M.C."/>
            <person name="Ball S.G."/>
            <person name="Gile G.H."/>
            <person name="Hirakawa Y."/>
            <person name="Hopkins J.F."/>
            <person name="Rensing S.A."/>
            <person name="Schmutz J."/>
            <person name="Symeonidi A."/>
            <person name="Elias M."/>
            <person name="Eveleigh R.J."/>
            <person name="Herman E.K."/>
            <person name="Klute M.J."/>
            <person name="Nakayama T."/>
            <person name="Obornik M."/>
            <person name="Reyes-Prieto A."/>
            <person name="Armbrust E.V."/>
            <person name="Aves S.J."/>
            <person name="Beiko R.G."/>
            <person name="Coutinho P."/>
            <person name="Dacks J.B."/>
            <person name="Durnford D.G."/>
            <person name="Fast N.M."/>
            <person name="Green B.R."/>
            <person name="Grisdale C."/>
            <person name="Hempe F."/>
            <person name="Henrissat B."/>
            <person name="Hoppner M.P."/>
            <person name="Ishida K.-I."/>
            <person name="Kim E."/>
            <person name="Koreny L."/>
            <person name="Kroth P.G."/>
            <person name="Liu Y."/>
            <person name="Malik S.-B."/>
            <person name="Maier U.G."/>
            <person name="McRose D."/>
            <person name="Mock T."/>
            <person name="Neilson J.A."/>
            <person name="Onodera N.T."/>
            <person name="Poole A.M."/>
            <person name="Pritham E.J."/>
            <person name="Richards T.A."/>
            <person name="Rocap G."/>
            <person name="Roy S.W."/>
            <person name="Sarai C."/>
            <person name="Schaack S."/>
            <person name="Shirato S."/>
            <person name="Slamovits C.H."/>
            <person name="Spencer D.F."/>
            <person name="Suzuki S."/>
            <person name="Worden A.Z."/>
            <person name="Zauner S."/>
            <person name="Barry K."/>
            <person name="Bell C."/>
            <person name="Bharti A.K."/>
            <person name="Crow J.A."/>
            <person name="Grimwood J."/>
            <person name="Kramer R."/>
            <person name="Lindquist E."/>
            <person name="Lucas S."/>
            <person name="Salamov A."/>
            <person name="McFadden G.I."/>
            <person name="Lane C.E."/>
            <person name="Keeling P.J."/>
            <person name="Gray M.W."/>
            <person name="Grigoriev I.V."/>
            <person name="Archibald J.M."/>
        </authorList>
    </citation>
    <scope>NUCLEOTIDE SEQUENCE</scope>
    <source>
        <strain evidence="12">CCMP2712</strain>
    </source>
</reference>
<evidence type="ECO:0000256" key="2">
    <source>
        <dbReference type="ARBA" id="ARBA00011245"/>
    </source>
</evidence>
<dbReference type="HOGENOM" id="CLU_091083_1_0_1"/>
<evidence type="ECO:0000256" key="3">
    <source>
        <dbReference type="ARBA" id="ARBA00012718"/>
    </source>
</evidence>
<dbReference type="Pfam" id="PF09764">
    <property type="entry name" value="Nt_Gln_amidase"/>
    <property type="match status" value="1"/>
</dbReference>
<dbReference type="PaxDb" id="55529-EKX47527"/>
<comment type="similarity">
    <text evidence="1 8">Belongs to the NTAQ1 family.</text>
</comment>
<comment type="catalytic activity">
    <reaction evidence="7 8">
        <text>N-terminal L-glutaminyl-[protein] + H2O = N-terminal L-glutamyl-[protein] + NH4(+)</text>
        <dbReference type="Rhea" id="RHEA:50680"/>
        <dbReference type="Rhea" id="RHEA-COMP:12668"/>
        <dbReference type="Rhea" id="RHEA-COMP:12777"/>
        <dbReference type="ChEBI" id="CHEBI:15377"/>
        <dbReference type="ChEBI" id="CHEBI:28938"/>
        <dbReference type="ChEBI" id="CHEBI:64721"/>
        <dbReference type="ChEBI" id="CHEBI:64722"/>
        <dbReference type="EC" id="3.5.1.122"/>
    </reaction>
</comment>
<dbReference type="Gene3D" id="3.10.620.10">
    <property type="entry name" value="Protein N-terminal glutamine amidohydrolase, alpha beta roll"/>
    <property type="match status" value="1"/>
</dbReference>
<dbReference type="EMBL" id="JH992989">
    <property type="protein sequence ID" value="EKX47527.1"/>
    <property type="molecule type" value="Genomic_DNA"/>
</dbReference>
<evidence type="ECO:0000256" key="7">
    <source>
        <dbReference type="ARBA" id="ARBA00048768"/>
    </source>
</evidence>
<proteinExistence type="inferred from homology"/>
<dbReference type="eggNOG" id="KOG3261">
    <property type="taxonomic scope" value="Eukaryota"/>
</dbReference>
<dbReference type="Proteomes" id="UP000011087">
    <property type="component" value="Unassembled WGS sequence"/>
</dbReference>
<sequence>MRRSSCEYTSCYCEENVYLLCKQLCQPPLSQSVEKAWAIWISNENKTVAVWRQGGGGRAYDEEGLAVWDYHVICAVKYQDRSPVIYDLDTTLPFPSPLQAYIRRAFRPQASIRSSFRPRFRVVEARQYLENFSSDRSHMLKAGGGGEFVAKPPSYPCILRASGENNVMKFADMCDLTMPGVVVDLPSLVSALR</sequence>
<keyword evidence="5 8" id="KW-0378">Hydrolase</keyword>
<evidence type="ECO:0000256" key="4">
    <source>
        <dbReference type="ARBA" id="ARBA00021247"/>
    </source>
</evidence>
<evidence type="ECO:0000313" key="10">
    <source>
        <dbReference type="EMBL" id="EKX47527.1"/>
    </source>
</evidence>
<dbReference type="GO" id="GO:0005829">
    <property type="term" value="C:cytosol"/>
    <property type="evidence" value="ECO:0007669"/>
    <property type="project" value="TreeGrafter"/>
</dbReference>
<gene>
    <name evidence="10" type="ORF">GUITHDRAFT_69371</name>
</gene>
<evidence type="ECO:0000259" key="9">
    <source>
        <dbReference type="Pfam" id="PF09764"/>
    </source>
</evidence>
<dbReference type="KEGG" id="gtt:GUITHDRAFT_69371"/>
<dbReference type="EnsemblProtists" id="EKX47527">
    <property type="protein sequence ID" value="EKX47527"/>
    <property type="gene ID" value="GUITHDRAFT_69371"/>
</dbReference>
<comment type="subunit">
    <text evidence="2 8">Monomer.</text>
</comment>
<dbReference type="PANTHER" id="PTHR13035">
    <property type="entry name" value="PROTEIN N-TERMINAL GLUTAMINE AMIDOHYDROLASE"/>
    <property type="match status" value="1"/>
</dbReference>
<accession>L1JGR8</accession>
<reference evidence="11" key="3">
    <citation type="submission" date="2015-06" db="UniProtKB">
        <authorList>
            <consortium name="EnsemblProtists"/>
        </authorList>
    </citation>
    <scope>IDENTIFICATION</scope>
</reference>
<dbReference type="GO" id="GO:0008418">
    <property type="term" value="F:protein-N-terminal asparagine amidohydrolase activity"/>
    <property type="evidence" value="ECO:0007669"/>
    <property type="project" value="UniProtKB-UniRule"/>
</dbReference>
<dbReference type="STRING" id="905079.L1JGR8"/>
<evidence type="ECO:0000256" key="5">
    <source>
        <dbReference type="ARBA" id="ARBA00022801"/>
    </source>
</evidence>
<dbReference type="InterPro" id="IPR023128">
    <property type="entry name" value="Prot_N_Gln_amidohydro_ab_roll"/>
</dbReference>
<dbReference type="InterPro" id="IPR037132">
    <property type="entry name" value="N_Gln_amidohydro_ab_roll_sf"/>
</dbReference>
<evidence type="ECO:0000256" key="6">
    <source>
        <dbReference type="ARBA" id="ARBA00029677"/>
    </source>
</evidence>
<organism evidence="10">
    <name type="scientific">Guillardia theta (strain CCMP2712)</name>
    <name type="common">Cryptophyte</name>
    <dbReference type="NCBI Taxonomy" id="905079"/>
    <lineage>
        <taxon>Eukaryota</taxon>
        <taxon>Cryptophyceae</taxon>
        <taxon>Pyrenomonadales</taxon>
        <taxon>Geminigeraceae</taxon>
        <taxon>Guillardia</taxon>
    </lineage>
</organism>
<evidence type="ECO:0000256" key="8">
    <source>
        <dbReference type="RuleBase" id="RU367082"/>
    </source>
</evidence>
<reference evidence="10 12" key="1">
    <citation type="journal article" date="2012" name="Nature">
        <title>Algal genomes reveal evolutionary mosaicism and the fate of nucleomorphs.</title>
        <authorList>
            <consortium name="DOE Joint Genome Institute"/>
            <person name="Curtis B.A."/>
            <person name="Tanifuji G."/>
            <person name="Burki F."/>
            <person name="Gruber A."/>
            <person name="Irimia M."/>
            <person name="Maruyama S."/>
            <person name="Arias M.C."/>
            <person name="Ball S.G."/>
            <person name="Gile G.H."/>
            <person name="Hirakawa Y."/>
            <person name="Hopkins J.F."/>
            <person name="Kuo A."/>
            <person name="Rensing S.A."/>
            <person name="Schmutz J."/>
            <person name="Symeonidi A."/>
            <person name="Elias M."/>
            <person name="Eveleigh R.J."/>
            <person name="Herman E.K."/>
            <person name="Klute M.J."/>
            <person name="Nakayama T."/>
            <person name="Obornik M."/>
            <person name="Reyes-Prieto A."/>
            <person name="Armbrust E.V."/>
            <person name="Aves S.J."/>
            <person name="Beiko R.G."/>
            <person name="Coutinho P."/>
            <person name="Dacks J.B."/>
            <person name="Durnford D.G."/>
            <person name="Fast N.M."/>
            <person name="Green B.R."/>
            <person name="Grisdale C.J."/>
            <person name="Hempel F."/>
            <person name="Henrissat B."/>
            <person name="Hoppner M.P."/>
            <person name="Ishida K."/>
            <person name="Kim E."/>
            <person name="Koreny L."/>
            <person name="Kroth P.G."/>
            <person name="Liu Y."/>
            <person name="Malik S.B."/>
            <person name="Maier U.G."/>
            <person name="McRose D."/>
            <person name="Mock T."/>
            <person name="Neilson J.A."/>
            <person name="Onodera N.T."/>
            <person name="Poole A.M."/>
            <person name="Pritham E.J."/>
            <person name="Richards T.A."/>
            <person name="Rocap G."/>
            <person name="Roy S.W."/>
            <person name="Sarai C."/>
            <person name="Schaack S."/>
            <person name="Shirato S."/>
            <person name="Slamovits C.H."/>
            <person name="Spencer D.F."/>
            <person name="Suzuki S."/>
            <person name="Worden A.Z."/>
            <person name="Zauner S."/>
            <person name="Barry K."/>
            <person name="Bell C."/>
            <person name="Bharti A.K."/>
            <person name="Crow J.A."/>
            <person name="Grimwood J."/>
            <person name="Kramer R."/>
            <person name="Lindquist E."/>
            <person name="Lucas S."/>
            <person name="Salamov A."/>
            <person name="McFadden G.I."/>
            <person name="Lane C.E."/>
            <person name="Keeling P.J."/>
            <person name="Gray M.W."/>
            <person name="Grigoriev I.V."/>
            <person name="Archibald J.M."/>
        </authorList>
    </citation>
    <scope>NUCLEOTIDE SEQUENCE</scope>
    <source>
        <strain evidence="10 12">CCMP2712</strain>
    </source>
</reference>
<dbReference type="AlphaFoldDB" id="L1JGR8"/>
<dbReference type="GO" id="GO:0070773">
    <property type="term" value="F:protein-N-terminal glutamine amidohydrolase activity"/>
    <property type="evidence" value="ECO:0007669"/>
    <property type="project" value="UniProtKB-UniRule"/>
</dbReference>
<comment type="function">
    <text evidence="8">Mediates the side-chain deamidation of N-terminal glutamine residues to glutamate, an important step in N-end rule pathway of protein degradation. Conversion of the resulting N-terminal glutamine to glutamate renders the protein susceptible to arginylation, polyubiquitination and degradation as specified by the N-end rule. Does not act on substrates with internal or C-terminal glutamine and does not act on non-glutamine residues in any position.</text>
</comment>
<protein>
    <recommendedName>
        <fullName evidence="4 8">Protein N-terminal glutamine amidohydrolase</fullName>
        <ecNumber evidence="3 8">3.5.1.122</ecNumber>
    </recommendedName>
    <alternativeName>
        <fullName evidence="6 8">Protein NH2-terminal glutamine deamidase</fullName>
    </alternativeName>
</protein>
<dbReference type="EC" id="3.5.1.122" evidence="3 8"/>
<dbReference type="InterPro" id="IPR039733">
    <property type="entry name" value="NTAQ1"/>
</dbReference>
<evidence type="ECO:0000313" key="11">
    <source>
        <dbReference type="EnsemblProtists" id="EKX47527"/>
    </source>
</evidence>
<dbReference type="GO" id="GO:0005634">
    <property type="term" value="C:nucleus"/>
    <property type="evidence" value="ECO:0007669"/>
    <property type="project" value="TreeGrafter"/>
</dbReference>
<evidence type="ECO:0000256" key="1">
    <source>
        <dbReference type="ARBA" id="ARBA00008985"/>
    </source>
</evidence>
<dbReference type="PANTHER" id="PTHR13035:SF0">
    <property type="entry name" value="PROTEIN N-TERMINAL GLUTAMINE AMIDOHYDROLASE"/>
    <property type="match status" value="1"/>
</dbReference>